<evidence type="ECO:0000313" key="1">
    <source>
        <dbReference type="EMBL" id="ACJ30502.1"/>
    </source>
</evidence>
<organism evidence="1 2">
    <name type="scientific">Shewanella piezotolerans (strain WP3 / JCM 13877)</name>
    <dbReference type="NCBI Taxonomy" id="225849"/>
    <lineage>
        <taxon>Bacteria</taxon>
        <taxon>Pseudomonadati</taxon>
        <taxon>Pseudomonadota</taxon>
        <taxon>Gammaproteobacteria</taxon>
        <taxon>Alteromonadales</taxon>
        <taxon>Shewanellaceae</taxon>
        <taxon>Shewanella</taxon>
    </lineage>
</organism>
<evidence type="ECO:0000313" key="2">
    <source>
        <dbReference type="Proteomes" id="UP000000753"/>
    </source>
</evidence>
<dbReference type="EMBL" id="CP000472">
    <property type="protein sequence ID" value="ACJ30502.1"/>
    <property type="molecule type" value="Genomic_DNA"/>
</dbReference>
<proteinExistence type="predicted"/>
<gene>
    <name evidence="1" type="ordered locus">swp_3824</name>
</gene>
<dbReference type="KEGG" id="swp:swp_3824"/>
<name>B8CQN6_SHEPW</name>
<accession>B8CQN6</accession>
<dbReference type="Proteomes" id="UP000000753">
    <property type="component" value="Chromosome"/>
</dbReference>
<protein>
    <submittedName>
        <fullName evidence="1">Uncharacterized protein</fullName>
    </submittedName>
</protein>
<keyword evidence="2" id="KW-1185">Reference proteome</keyword>
<dbReference type="HOGENOM" id="CLU_3358461_0_0_6"/>
<sequence>MGRRGIVKGRKRFAPWLGGGRSATILYQTKFDWFGF</sequence>
<reference evidence="1 2" key="1">
    <citation type="journal article" date="2008" name="PLoS ONE">
        <title>Environmental adaptation: genomic analysis of the piezotolerant and psychrotolerant deep-sea iron reducing bacterium Shewanella piezotolerans WP3.</title>
        <authorList>
            <person name="Wang F."/>
            <person name="Wang J."/>
            <person name="Jian H."/>
            <person name="Zhang B."/>
            <person name="Li S."/>
            <person name="Wang F."/>
            <person name="Zeng X."/>
            <person name="Gao L."/>
            <person name="Bartlett D.H."/>
            <person name="Yu J."/>
            <person name="Hu S."/>
            <person name="Xiao X."/>
        </authorList>
    </citation>
    <scope>NUCLEOTIDE SEQUENCE [LARGE SCALE GENOMIC DNA]</scope>
    <source>
        <strain evidence="2">WP3 / JCM 13877</strain>
    </source>
</reference>
<dbReference type="AlphaFoldDB" id="B8CQN6"/>